<evidence type="ECO:0000313" key="7">
    <source>
        <dbReference type="Proteomes" id="UP000595064"/>
    </source>
</evidence>
<dbReference type="PANTHER" id="PTHR42928">
    <property type="entry name" value="TRICARBOXYLATE-BINDING PROTEIN"/>
    <property type="match status" value="1"/>
</dbReference>
<dbReference type="InterPro" id="IPR005064">
    <property type="entry name" value="BUG"/>
</dbReference>
<keyword evidence="7" id="KW-1185">Reference proteome</keyword>
<dbReference type="CDD" id="cd07012">
    <property type="entry name" value="PBP2_Bug_TTT"/>
    <property type="match status" value="1"/>
</dbReference>
<dbReference type="InterPro" id="IPR006311">
    <property type="entry name" value="TAT_signal"/>
</dbReference>
<dbReference type="PIRSF" id="PIRSF017082">
    <property type="entry name" value="YflP"/>
    <property type="match status" value="1"/>
</dbReference>
<dbReference type="Proteomes" id="UP000183417">
    <property type="component" value="Unassembled WGS sequence"/>
</dbReference>
<feature type="signal peptide" evidence="3">
    <location>
        <begin position="1"/>
        <end position="44"/>
    </location>
</feature>
<proteinExistence type="inferred from homology"/>
<dbReference type="EMBL" id="FNPE01000002">
    <property type="protein sequence ID" value="SDX98982.1"/>
    <property type="molecule type" value="Genomic_DNA"/>
</dbReference>
<dbReference type="EMBL" id="CP065748">
    <property type="protein sequence ID" value="QPS81287.1"/>
    <property type="molecule type" value="Genomic_DNA"/>
</dbReference>
<protein>
    <submittedName>
        <fullName evidence="5">Putative tricarboxylic transport membrane protein</fullName>
    </submittedName>
    <submittedName>
        <fullName evidence="4">Tripartite tricarboxylate transporter substrate binding protein</fullName>
    </submittedName>
</protein>
<dbReference type="Proteomes" id="UP000595064">
    <property type="component" value="Chromosome"/>
</dbReference>
<feature type="chain" id="PRO_5044558390" evidence="3">
    <location>
        <begin position="45"/>
        <end position="358"/>
    </location>
</feature>
<comment type="similarity">
    <text evidence="1">Belongs to the UPF0065 (bug) family.</text>
</comment>
<evidence type="ECO:0000313" key="4">
    <source>
        <dbReference type="EMBL" id="QPS81287.1"/>
    </source>
</evidence>
<reference evidence="5 6" key="1">
    <citation type="submission" date="2016-10" db="EMBL/GenBank/DDBJ databases">
        <authorList>
            <person name="de Groot N.N."/>
        </authorList>
    </citation>
    <scope>NUCLEOTIDE SEQUENCE [LARGE SCALE GENOMIC DNA]</scope>
    <source>
        <strain evidence="5 6">LMG 24775</strain>
    </source>
</reference>
<evidence type="ECO:0000313" key="5">
    <source>
        <dbReference type="EMBL" id="SDX98982.1"/>
    </source>
</evidence>
<dbReference type="Gene3D" id="3.40.190.150">
    <property type="entry name" value="Bordetella uptake gene, domain 1"/>
    <property type="match status" value="1"/>
</dbReference>
<name>A0A1H3G6M3_9BURK</name>
<feature type="compositionally biased region" description="Polar residues" evidence="2">
    <location>
        <begin position="1"/>
        <end position="13"/>
    </location>
</feature>
<dbReference type="PROSITE" id="PS51318">
    <property type="entry name" value="TAT"/>
    <property type="match status" value="1"/>
</dbReference>
<dbReference type="KEGG" id="dla:I6G47_30745"/>
<dbReference type="Gene3D" id="3.40.190.10">
    <property type="entry name" value="Periplasmic binding protein-like II"/>
    <property type="match status" value="1"/>
</dbReference>
<keyword evidence="3" id="KW-0732">Signal</keyword>
<evidence type="ECO:0000256" key="2">
    <source>
        <dbReference type="SAM" id="MobiDB-lite"/>
    </source>
</evidence>
<feature type="region of interest" description="Disordered" evidence="2">
    <location>
        <begin position="1"/>
        <end position="22"/>
    </location>
</feature>
<accession>A0A1H3G6M3</accession>
<dbReference type="RefSeq" id="WP_016451269.1">
    <property type="nucleotide sequence ID" value="NZ_AP025556.1"/>
</dbReference>
<evidence type="ECO:0000313" key="6">
    <source>
        <dbReference type="Proteomes" id="UP000183417"/>
    </source>
</evidence>
<dbReference type="SUPFAM" id="SSF53850">
    <property type="entry name" value="Periplasmic binding protein-like II"/>
    <property type="match status" value="1"/>
</dbReference>
<organism evidence="5 6">
    <name type="scientific">Delftia lacustris</name>
    <dbReference type="NCBI Taxonomy" id="558537"/>
    <lineage>
        <taxon>Bacteria</taxon>
        <taxon>Pseudomonadati</taxon>
        <taxon>Pseudomonadota</taxon>
        <taxon>Betaproteobacteria</taxon>
        <taxon>Burkholderiales</taxon>
        <taxon>Comamonadaceae</taxon>
        <taxon>Delftia</taxon>
    </lineage>
</organism>
<dbReference type="PANTHER" id="PTHR42928:SF3">
    <property type="entry name" value="UPF0065 PROTEIN YFLP"/>
    <property type="match status" value="1"/>
</dbReference>
<sequence>MRLPSFSQTTANAAHSGDGTRQNRRQLLAQGAALAMLCSPLAHAAPPAATPAAHAPRAAAGGQRVAASLRIVIPANAGGGWDQTGRALGAALVACGAADRVEYENLGGKGGTIGLAQFVERHGQDPDALLIGGMVMVGAVALQKPAVNMSHVQPIARLTSDYLVVAVPADSPIRNAKDLVAALRSDLAHQSFAGGSAGGVDHMFAGLLTRAAKAAPEQLVYKPFPGGAQVVEALLKGDARMGVSGYSEFSEALASGRLRAIGVSSRRSLFGLPSFREQGLDADMANWRAVFTGKQVSAARAQALLGAVEQATQHESWQRALRQNRWEPSWQAGRDFSGFLELEHTTASVMTYLLKLKS</sequence>
<dbReference type="Pfam" id="PF03401">
    <property type="entry name" value="TctC"/>
    <property type="match status" value="1"/>
</dbReference>
<reference evidence="4 7" key="2">
    <citation type="submission" date="2020-12" db="EMBL/GenBank/DDBJ databases">
        <title>FDA dAtabase for Regulatory Grade micrObial Sequences (FDA-ARGOS): Supporting development and validation of Infectious Disease Dx tests.</title>
        <authorList>
            <person name="Sproer C."/>
            <person name="Gronow S."/>
            <person name="Severitt S."/>
            <person name="Schroder I."/>
            <person name="Tallon L."/>
            <person name="Sadzewicz L."/>
            <person name="Zhao X."/>
            <person name="Boylan J."/>
            <person name="Ott S."/>
            <person name="Bowen H."/>
            <person name="Vavikolanu K."/>
            <person name="Mehta A."/>
            <person name="Aluvathingal J."/>
            <person name="Nadendla S."/>
            <person name="Lowell S."/>
            <person name="Myers T."/>
            <person name="Yan Y."/>
            <person name="Sichtig H."/>
        </authorList>
    </citation>
    <scope>NUCLEOTIDE SEQUENCE [LARGE SCALE GENOMIC DNA]</scope>
    <source>
        <strain evidence="4 7">FDAARGOS_890</strain>
    </source>
</reference>
<dbReference type="GeneID" id="94690953"/>
<gene>
    <name evidence="4" type="ORF">I6G47_30745</name>
    <name evidence="5" type="ORF">SAMN05421547_10299</name>
</gene>
<dbReference type="AlphaFoldDB" id="A0A1H3G6M3"/>
<evidence type="ECO:0000256" key="1">
    <source>
        <dbReference type="ARBA" id="ARBA00006987"/>
    </source>
</evidence>
<evidence type="ECO:0000256" key="3">
    <source>
        <dbReference type="SAM" id="SignalP"/>
    </source>
</evidence>
<dbReference type="InterPro" id="IPR042100">
    <property type="entry name" value="Bug_dom1"/>
</dbReference>